<keyword evidence="9" id="KW-1185">Reference proteome</keyword>
<dbReference type="Proteomes" id="UP000253790">
    <property type="component" value="Chromosome"/>
</dbReference>
<protein>
    <submittedName>
        <fullName evidence="8">O-antigen ligase domain-containing protein</fullName>
    </submittedName>
</protein>
<evidence type="ECO:0000256" key="5">
    <source>
        <dbReference type="SAM" id="MobiDB-lite"/>
    </source>
</evidence>
<dbReference type="OrthoDB" id="5243524at2"/>
<keyword evidence="4 6" id="KW-0472">Membrane</keyword>
<evidence type="ECO:0000256" key="3">
    <source>
        <dbReference type="ARBA" id="ARBA00022989"/>
    </source>
</evidence>
<reference evidence="8 9" key="1">
    <citation type="submission" date="2018-07" db="EMBL/GenBank/DDBJ databases">
        <title>Complete genome sequencing of Ornithinimicrobium sp. AMA3305.</title>
        <authorList>
            <person name="Bae J.-W."/>
        </authorList>
    </citation>
    <scope>NUCLEOTIDE SEQUENCE [LARGE SCALE GENOMIC DNA]</scope>
    <source>
        <strain evidence="8 9">AMA3305</strain>
    </source>
</reference>
<evidence type="ECO:0000259" key="7">
    <source>
        <dbReference type="Pfam" id="PF04932"/>
    </source>
</evidence>
<dbReference type="GO" id="GO:0016874">
    <property type="term" value="F:ligase activity"/>
    <property type="evidence" value="ECO:0007669"/>
    <property type="project" value="UniProtKB-KW"/>
</dbReference>
<evidence type="ECO:0000313" key="8">
    <source>
        <dbReference type="EMBL" id="AXH96399.1"/>
    </source>
</evidence>
<sequence>MATPARPGARGTATGRPSPDATTVLTAYAVVLFAVPSRLTIEPLGGAGSPAQLLALGALVWWAWQQLYDRSWHLVGTHPRPVALANIAFMTCVGVSYVAAMTRPIEADEVSTADLAVVAVLAWSGVLLATHDGIPDRDRLEVLVRRLSVAAGLMALLGLVQFATGETFVERISVPGLVENSRFQGAFDRSEFVRPAATAVHPIEFGAVLTILLPFALYTARHGRSWFVRWVPSSAILLMAPFSLSRSVLVGVVLALALTVPWWPRRQRLVALVLSAGVVLTALASVPGLARTVAELFTGIGSDTSAASRLSAVDNALAAFRHGPWLGRGLGTFLPKYQILDNQVLSFLVELGVVGLAAFLSVSAAAVVVSVRVRRSTTARRDRDLAQACVAASVVGVANFSLFDGLWFPMAAGTYAVTLGIAGALHRVTTGSRVLTRDPRGAGIKDVRSSPGIQEGERRGP</sequence>
<accession>A0A345NMZ1</accession>
<feature type="domain" description="O-antigen ligase-related" evidence="7">
    <location>
        <begin position="236"/>
        <end position="360"/>
    </location>
</feature>
<feature type="region of interest" description="Disordered" evidence="5">
    <location>
        <begin position="438"/>
        <end position="461"/>
    </location>
</feature>
<evidence type="ECO:0000256" key="2">
    <source>
        <dbReference type="ARBA" id="ARBA00022692"/>
    </source>
</evidence>
<feature type="transmembrane region" description="Helical" evidence="6">
    <location>
        <begin position="143"/>
        <end position="163"/>
    </location>
</feature>
<dbReference type="InterPro" id="IPR051533">
    <property type="entry name" value="WaaL-like"/>
</dbReference>
<dbReference type="GO" id="GO:0016020">
    <property type="term" value="C:membrane"/>
    <property type="evidence" value="ECO:0007669"/>
    <property type="project" value="UniProtKB-SubCell"/>
</dbReference>
<feature type="transmembrane region" description="Helical" evidence="6">
    <location>
        <begin position="269"/>
        <end position="290"/>
    </location>
</feature>
<feature type="transmembrane region" description="Helical" evidence="6">
    <location>
        <begin position="112"/>
        <end position="131"/>
    </location>
</feature>
<keyword evidence="3 6" id="KW-1133">Transmembrane helix</keyword>
<feature type="transmembrane region" description="Helical" evidence="6">
    <location>
        <begin position="408"/>
        <end position="428"/>
    </location>
</feature>
<feature type="transmembrane region" description="Helical" evidence="6">
    <location>
        <begin position="385"/>
        <end position="402"/>
    </location>
</feature>
<proteinExistence type="predicted"/>
<keyword evidence="8" id="KW-0436">Ligase</keyword>
<dbReference type="RefSeq" id="WP_114928164.1">
    <property type="nucleotide sequence ID" value="NZ_CP031229.1"/>
</dbReference>
<evidence type="ECO:0000313" key="9">
    <source>
        <dbReference type="Proteomes" id="UP000253790"/>
    </source>
</evidence>
<feature type="transmembrane region" description="Helical" evidence="6">
    <location>
        <begin position="344"/>
        <end position="373"/>
    </location>
</feature>
<keyword evidence="2 6" id="KW-0812">Transmembrane</keyword>
<organism evidence="8 9">
    <name type="scientific">Ornithinimicrobium avium</name>
    <dbReference type="NCBI Taxonomy" id="2283195"/>
    <lineage>
        <taxon>Bacteria</taxon>
        <taxon>Bacillati</taxon>
        <taxon>Actinomycetota</taxon>
        <taxon>Actinomycetes</taxon>
        <taxon>Micrococcales</taxon>
        <taxon>Ornithinimicrobiaceae</taxon>
        <taxon>Ornithinimicrobium</taxon>
    </lineage>
</organism>
<feature type="transmembrane region" description="Helical" evidence="6">
    <location>
        <begin position="83"/>
        <end position="100"/>
    </location>
</feature>
<dbReference type="InterPro" id="IPR007016">
    <property type="entry name" value="O-antigen_ligase-rel_domated"/>
</dbReference>
<feature type="compositionally biased region" description="Basic and acidic residues" evidence="5">
    <location>
        <begin position="438"/>
        <end position="448"/>
    </location>
</feature>
<evidence type="ECO:0000256" key="6">
    <source>
        <dbReference type="SAM" id="Phobius"/>
    </source>
</evidence>
<dbReference type="Pfam" id="PF04932">
    <property type="entry name" value="Wzy_C"/>
    <property type="match status" value="1"/>
</dbReference>
<feature type="transmembrane region" description="Helical" evidence="6">
    <location>
        <begin position="230"/>
        <end position="257"/>
    </location>
</feature>
<comment type="subcellular location">
    <subcellularLocation>
        <location evidence="1">Membrane</location>
        <topology evidence="1">Multi-pass membrane protein</topology>
    </subcellularLocation>
</comment>
<evidence type="ECO:0000256" key="4">
    <source>
        <dbReference type="ARBA" id="ARBA00023136"/>
    </source>
</evidence>
<gene>
    <name evidence="8" type="ORF">DV701_09965</name>
</gene>
<name>A0A345NMZ1_9MICO</name>
<dbReference type="EMBL" id="CP031229">
    <property type="protein sequence ID" value="AXH96399.1"/>
    <property type="molecule type" value="Genomic_DNA"/>
</dbReference>
<evidence type="ECO:0000256" key="1">
    <source>
        <dbReference type="ARBA" id="ARBA00004141"/>
    </source>
</evidence>
<dbReference type="PANTHER" id="PTHR37422:SF23">
    <property type="entry name" value="TEICHURONIC ACID BIOSYNTHESIS PROTEIN TUAE"/>
    <property type="match status" value="1"/>
</dbReference>
<dbReference type="KEGG" id="orn:DV701_09965"/>
<dbReference type="AlphaFoldDB" id="A0A345NMZ1"/>
<dbReference type="PANTHER" id="PTHR37422">
    <property type="entry name" value="TEICHURONIC ACID BIOSYNTHESIS PROTEIN TUAE"/>
    <property type="match status" value="1"/>
</dbReference>
<feature type="transmembrane region" description="Helical" evidence="6">
    <location>
        <begin position="199"/>
        <end position="218"/>
    </location>
</feature>